<name>A0A0G4HGH1_9ALVE</name>
<feature type="compositionally biased region" description="Pro residues" evidence="1">
    <location>
        <begin position="1"/>
        <end position="17"/>
    </location>
</feature>
<proteinExistence type="predicted"/>
<gene>
    <name evidence="2" type="ORF">Cvel_6762</name>
</gene>
<evidence type="ECO:0000256" key="1">
    <source>
        <dbReference type="SAM" id="MobiDB-lite"/>
    </source>
</evidence>
<organism evidence="2">
    <name type="scientific">Chromera velia CCMP2878</name>
    <dbReference type="NCBI Taxonomy" id="1169474"/>
    <lineage>
        <taxon>Eukaryota</taxon>
        <taxon>Sar</taxon>
        <taxon>Alveolata</taxon>
        <taxon>Colpodellida</taxon>
        <taxon>Chromeraceae</taxon>
        <taxon>Chromera</taxon>
    </lineage>
</organism>
<feature type="compositionally biased region" description="Basic and acidic residues" evidence="1">
    <location>
        <begin position="29"/>
        <end position="45"/>
    </location>
</feature>
<feature type="region of interest" description="Disordered" evidence="1">
    <location>
        <begin position="1"/>
        <end position="65"/>
    </location>
</feature>
<dbReference type="AlphaFoldDB" id="A0A0G4HGH1"/>
<sequence>MDCDKPSPPASTPAPPRPARHSQSPPGGRDVEGSKEDKEEERGDGNEEEEEDEEEWPRLPNGFPMPVPHLAADSIVASDIPIPWKEADVLIAVENGTIRAEGYE</sequence>
<dbReference type="EMBL" id="CDMZ01002629">
    <property type="protein sequence ID" value="CEM43177.1"/>
    <property type="molecule type" value="Genomic_DNA"/>
</dbReference>
<protein>
    <submittedName>
        <fullName evidence="2">Uncharacterized protein</fullName>
    </submittedName>
</protein>
<reference evidence="2" key="1">
    <citation type="submission" date="2014-11" db="EMBL/GenBank/DDBJ databases">
        <authorList>
            <person name="Otto D Thomas"/>
            <person name="Naeem Raeece"/>
        </authorList>
    </citation>
    <scope>NUCLEOTIDE SEQUENCE</scope>
</reference>
<evidence type="ECO:0000313" key="2">
    <source>
        <dbReference type="EMBL" id="CEM43177.1"/>
    </source>
</evidence>
<feature type="compositionally biased region" description="Acidic residues" evidence="1">
    <location>
        <begin position="46"/>
        <end position="55"/>
    </location>
</feature>
<dbReference type="VEuPathDB" id="CryptoDB:Cvel_6762"/>
<accession>A0A0G4HGH1</accession>